<feature type="compositionally biased region" description="Low complexity" evidence="1">
    <location>
        <begin position="170"/>
        <end position="191"/>
    </location>
</feature>
<reference evidence="3" key="1">
    <citation type="journal article" date="2014" name="Genome Announc.">
        <title>Draft genome sequence of Rhodosporidium toruloides CECT1137, an oleaginous yeast of biotechnological interest.</title>
        <authorList>
            <person name="Morin N."/>
            <person name="Calcas X."/>
            <person name="Devillers H."/>
            <person name="Durrens P."/>
            <person name="Sherman D.J."/>
            <person name="Nicaud J.-M."/>
            <person name="Neuveglise C."/>
        </authorList>
    </citation>
    <scope>NUCLEOTIDE SEQUENCE</scope>
    <source>
        <strain evidence="3">CECT1137</strain>
    </source>
</reference>
<dbReference type="EMBL" id="LK052939">
    <property type="protein sequence ID" value="CDR39903.1"/>
    <property type="molecule type" value="Genomic_DNA"/>
</dbReference>
<proteinExistence type="predicted"/>
<protein>
    <submittedName>
        <fullName evidence="3">RHTO0S04e11782g1_1</fullName>
    </submittedName>
</protein>
<evidence type="ECO:0000256" key="2">
    <source>
        <dbReference type="SAM" id="Phobius"/>
    </source>
</evidence>
<feature type="region of interest" description="Disordered" evidence="1">
    <location>
        <begin position="1"/>
        <end position="45"/>
    </location>
</feature>
<keyword evidence="2" id="KW-0472">Membrane</keyword>
<accession>A0A061AQQ8</accession>
<feature type="region of interest" description="Disordered" evidence="1">
    <location>
        <begin position="535"/>
        <end position="560"/>
    </location>
</feature>
<gene>
    <name evidence="3" type="ORF">RHTO0S_04e11782g</name>
</gene>
<name>A0A061AQQ8_RHOTO</name>
<feature type="transmembrane region" description="Helical" evidence="2">
    <location>
        <begin position="428"/>
        <end position="448"/>
    </location>
</feature>
<keyword evidence="2" id="KW-1133">Transmembrane helix</keyword>
<feature type="transmembrane region" description="Helical" evidence="2">
    <location>
        <begin position="474"/>
        <end position="494"/>
    </location>
</feature>
<feature type="region of interest" description="Disordered" evidence="1">
    <location>
        <begin position="128"/>
        <end position="198"/>
    </location>
</feature>
<organism evidence="3">
    <name type="scientific">Rhodotorula toruloides</name>
    <name type="common">Yeast</name>
    <name type="synonym">Rhodosporidium toruloides</name>
    <dbReference type="NCBI Taxonomy" id="5286"/>
    <lineage>
        <taxon>Eukaryota</taxon>
        <taxon>Fungi</taxon>
        <taxon>Dikarya</taxon>
        <taxon>Basidiomycota</taxon>
        <taxon>Pucciniomycotina</taxon>
        <taxon>Microbotryomycetes</taxon>
        <taxon>Sporidiobolales</taxon>
        <taxon>Sporidiobolaceae</taxon>
        <taxon>Rhodotorula</taxon>
    </lineage>
</organism>
<feature type="transmembrane region" description="Helical" evidence="2">
    <location>
        <begin position="577"/>
        <end position="595"/>
    </location>
</feature>
<feature type="transmembrane region" description="Helical" evidence="2">
    <location>
        <begin position="382"/>
        <end position="407"/>
    </location>
</feature>
<keyword evidence="2" id="KW-0812">Transmembrane</keyword>
<feature type="compositionally biased region" description="Polar residues" evidence="1">
    <location>
        <begin position="1"/>
        <end position="33"/>
    </location>
</feature>
<dbReference type="OrthoDB" id="2536282at2759"/>
<evidence type="ECO:0000256" key="1">
    <source>
        <dbReference type="SAM" id="MobiDB-lite"/>
    </source>
</evidence>
<sequence>MSASERTPLLSSQAGGSGAPSTSRLPSTTSAPTTHPRPTLSAPVPNSAAGLILTEDDIAIEGMVLALLAELSERGYVVPPGLPTLPPDMPHEEADAEIAFLRSVFGVPRHRRVLDKYLPDLSRNAGGNGAASGGANGFSTNGAETPVLPGSIMSTNRPAVTPTGRRGGPLAHSSSSASSLSNASTSSSHTLPARPSPLSSQVLDTTVITSPSALFLAALLSLLISLQAEYRGSVEETDPGVDGELRMFKARRELGERMYAVVEGLLDSYLVTGDARHHHQGEDDDDDEDALVTLLFRDFPLHYDSMDRATCSLDLLLTLSSAPLVEAEDLVSHPVVLASTEYVWRNGLLPAPKRGVRSLSWKESFIRLDRFSVPRILHNQTYILSTVHAFITVYILMFSAYSHFYAFNPLAPDIIRVPEGSGARPTKGWGLIPWLVWWLWVAGVFGWAGEVGRAWLNRGPQSSLPLSPSTLLPLLHHALVFVSLLFRILAFYIATPRHRPTFMLATSLSLLAWSIPFLAASRVLPQNLPSFGTPTHQEWSKIRDGRKRRDVGYRPPPKRVPESHRALRSLESHLGGLVQFSTYFAVFGLLTLWSLSGDIDYPSVLLNLMHFPLVPLQSWATFRDSAQVSATATNASRTPLEARTTLAFTLVLGAVLAYFSGGRPSVSPKPAHASAHLSSPRRELDDLDGWDRYGREVAFRSRRERLAVNRYFTYVPLGSGRGGQRRLESLASAFSTPPLPSPFNLAIPPLLFVCAVLKRVVRFRIEQRRRWAAARGRFVEDGNARGEHETLLSPGQEAERVARRLQEIVRLWVWRIGISPLGGWAVAAKGIRRLRGKE</sequence>
<evidence type="ECO:0000313" key="3">
    <source>
        <dbReference type="EMBL" id="CDR39903.1"/>
    </source>
</evidence>
<dbReference type="AlphaFoldDB" id="A0A061AQQ8"/>